<evidence type="ECO:0000313" key="4">
    <source>
        <dbReference type="EMBL" id="KAJ6229313.1"/>
    </source>
</evidence>
<dbReference type="InterPro" id="IPR000210">
    <property type="entry name" value="BTB/POZ_dom"/>
</dbReference>
<dbReference type="PROSITE" id="PS50097">
    <property type="entry name" value="BTB"/>
    <property type="match status" value="1"/>
</dbReference>
<dbReference type="InterPro" id="IPR011333">
    <property type="entry name" value="SKP1/BTB/POZ_sf"/>
</dbReference>
<evidence type="ECO:0000259" key="3">
    <source>
        <dbReference type="PROSITE" id="PS50097"/>
    </source>
</evidence>
<reference evidence="4" key="1">
    <citation type="submission" date="2022-08" db="EMBL/GenBank/DDBJ databases">
        <title>Novel sulfate-reducing endosymbionts in the free-living metamonad Anaeramoeba.</title>
        <authorList>
            <person name="Jerlstrom-Hultqvist J."/>
            <person name="Cepicka I."/>
            <person name="Gallot-Lavallee L."/>
            <person name="Salas-Leiva D."/>
            <person name="Curtis B.A."/>
            <person name="Zahonova K."/>
            <person name="Pipaliya S."/>
            <person name="Dacks J."/>
            <person name="Roger A.J."/>
        </authorList>
    </citation>
    <scope>NUCLEOTIDE SEQUENCE</scope>
    <source>
        <strain evidence="4">Schooner1</strain>
    </source>
</reference>
<dbReference type="EMBL" id="JAOAOG010000322">
    <property type="protein sequence ID" value="KAJ6229313.1"/>
    <property type="molecule type" value="Genomic_DNA"/>
</dbReference>
<dbReference type="PANTHER" id="PTHR45982">
    <property type="entry name" value="REGULATOR OF CHROMOSOME CONDENSATION"/>
    <property type="match status" value="1"/>
</dbReference>
<protein>
    <submittedName>
        <fullName evidence="4">Btk-binding protein-related</fullName>
    </submittedName>
</protein>
<dbReference type="SUPFAM" id="SSF50985">
    <property type="entry name" value="RCC1/BLIP-II"/>
    <property type="match status" value="1"/>
</dbReference>
<dbReference type="CDD" id="cd18186">
    <property type="entry name" value="BTB_POZ_ZBTB_KLHL-like"/>
    <property type="match status" value="1"/>
</dbReference>
<keyword evidence="5" id="KW-1185">Reference proteome</keyword>
<gene>
    <name evidence="4" type="ORF">M0813_07931</name>
</gene>
<feature type="region of interest" description="Disordered" evidence="2">
    <location>
        <begin position="433"/>
        <end position="452"/>
    </location>
</feature>
<organism evidence="4 5">
    <name type="scientific">Anaeramoeba flamelloides</name>
    <dbReference type="NCBI Taxonomy" id="1746091"/>
    <lineage>
        <taxon>Eukaryota</taxon>
        <taxon>Metamonada</taxon>
        <taxon>Anaeramoebidae</taxon>
        <taxon>Anaeramoeba</taxon>
    </lineage>
</organism>
<evidence type="ECO:0000313" key="5">
    <source>
        <dbReference type="Proteomes" id="UP001150062"/>
    </source>
</evidence>
<evidence type="ECO:0000256" key="2">
    <source>
        <dbReference type="SAM" id="MobiDB-lite"/>
    </source>
</evidence>
<feature type="repeat" description="RCC1" evidence="1">
    <location>
        <begin position="86"/>
        <end position="137"/>
    </location>
</feature>
<dbReference type="InterPro" id="IPR009091">
    <property type="entry name" value="RCC1/BLIP-II"/>
</dbReference>
<evidence type="ECO:0000256" key="1">
    <source>
        <dbReference type="PROSITE-ProRule" id="PRU00235"/>
    </source>
</evidence>
<feature type="domain" description="BTB" evidence="3">
    <location>
        <begin position="457"/>
        <end position="512"/>
    </location>
</feature>
<dbReference type="PANTHER" id="PTHR45982:SF1">
    <property type="entry name" value="REGULATOR OF CHROMOSOME CONDENSATION"/>
    <property type="match status" value="1"/>
</dbReference>
<proteinExistence type="predicted"/>
<dbReference type="Gene3D" id="2.130.10.30">
    <property type="entry name" value="Regulator of chromosome condensation 1/beta-lactamase-inhibitor protein II"/>
    <property type="match status" value="1"/>
</dbReference>
<accession>A0ABQ8X9F2</accession>
<dbReference type="SUPFAM" id="SSF54695">
    <property type="entry name" value="POZ domain"/>
    <property type="match status" value="1"/>
</dbReference>
<dbReference type="InterPro" id="IPR000408">
    <property type="entry name" value="Reg_chr_condens"/>
</dbReference>
<sequence length="556" mass="62348">MTEKPKQQIKKLTCSGASINSVDINLPQGFEVVEAGYGNSNCVFVGKDGSVYEYDASINNSKKLTITNGVKAACGFSHYILLTSDGMVYSKGSGNYLGLGSISNASVPTMIPYFKENNLKVVDITAGVSQSFFLTDNGDLYGCGTNNVKNLGIEDGQNKSVPTKLEGKKIKEIYCNNYAYGIWYKDENDEVWGFGEHVAQNKRNYSALEIFKGKQIIKAAPGYQKLLLLVRDEEGNNLVYYETSKGNPRLWPELTKENVIDAEFACHHCVMITKDGRVLGSGSTPNGYGVLNVPKPLPATKVWKIVCGAWDSLCFAVSSSNSLSLDMQIFSDKSNFADLQILDRKVHSSVLKWRTGKEGPDAIEILKTFSKKHIDSFLDWCYFSEAFETGPLQEVATAFKIEIDPKKPLNENLLQLYRNDDSKDFAILVKDEDDDYDDDDDDEDNEEGDEEQELVDIPVHKFILQARSGLFREMFSTIKDEKNQVQDFSGLGPDSMEVFIKYLYTDAIELTADDDPELVLKELELVPEYFQLNENNNFLEQIVELKKFHGVTETNN</sequence>
<dbReference type="PROSITE" id="PS50012">
    <property type="entry name" value="RCC1_3"/>
    <property type="match status" value="1"/>
</dbReference>
<name>A0ABQ8X9F2_9EUKA</name>
<dbReference type="Pfam" id="PF00415">
    <property type="entry name" value="RCC1"/>
    <property type="match status" value="1"/>
</dbReference>
<dbReference type="Proteomes" id="UP001150062">
    <property type="component" value="Unassembled WGS sequence"/>
</dbReference>
<dbReference type="InterPro" id="IPR051553">
    <property type="entry name" value="Ran_GTPase-activating"/>
</dbReference>
<dbReference type="Pfam" id="PF00651">
    <property type="entry name" value="BTB"/>
    <property type="match status" value="1"/>
</dbReference>
<dbReference type="Gene3D" id="3.30.710.10">
    <property type="entry name" value="Potassium Channel Kv1.1, Chain A"/>
    <property type="match status" value="1"/>
</dbReference>
<comment type="caution">
    <text evidence="4">The sequence shown here is derived from an EMBL/GenBank/DDBJ whole genome shotgun (WGS) entry which is preliminary data.</text>
</comment>